<reference evidence="3 4" key="1">
    <citation type="submission" date="2018-12" db="EMBL/GenBank/DDBJ databases">
        <authorList>
            <consortium name="Pathogen Informatics"/>
        </authorList>
    </citation>
    <scope>NUCLEOTIDE SEQUENCE [LARGE SCALE GENOMIC DNA]</scope>
    <source>
        <strain evidence="3 4">NCTC13193</strain>
    </source>
</reference>
<dbReference type="EMBL" id="LR134492">
    <property type="protein sequence ID" value="VEI70129.1"/>
    <property type="molecule type" value="Genomic_DNA"/>
</dbReference>
<dbReference type="AlphaFoldDB" id="A0A3S4XAH0"/>
<evidence type="ECO:0000313" key="4">
    <source>
        <dbReference type="Proteomes" id="UP000270487"/>
    </source>
</evidence>
<proteinExistence type="predicted"/>
<dbReference type="EMBL" id="LR134492">
    <property type="protein sequence ID" value="VEI76079.1"/>
    <property type="molecule type" value="Genomic_DNA"/>
</dbReference>
<gene>
    <name evidence="1" type="ORF">NCTC13193_02897</name>
    <name evidence="2" type="ORF">NCTC13193_04544</name>
    <name evidence="3" type="ORF">NCTC13193_05188</name>
</gene>
<dbReference type="Proteomes" id="UP000270487">
    <property type="component" value="Chromosome"/>
</dbReference>
<sequence length="65" mass="7319">MVRKVDVSGKLSLKGMGLKVGKAFIGEYVGLKESEREGYYEVWWYSTKVGTIDLRNRSIIMGKGC</sequence>
<evidence type="ECO:0000313" key="1">
    <source>
        <dbReference type="EMBL" id="VEI70129.1"/>
    </source>
</evidence>
<accession>A0A3S4XAH0</accession>
<name>A0A3S4XAH0_SERFO</name>
<evidence type="ECO:0000313" key="2">
    <source>
        <dbReference type="EMBL" id="VEI74267.1"/>
    </source>
</evidence>
<organism evidence="3 4">
    <name type="scientific">Serratia fonticola</name>
    <dbReference type="NCBI Taxonomy" id="47917"/>
    <lineage>
        <taxon>Bacteria</taxon>
        <taxon>Pseudomonadati</taxon>
        <taxon>Pseudomonadota</taxon>
        <taxon>Gammaproteobacteria</taxon>
        <taxon>Enterobacterales</taxon>
        <taxon>Yersiniaceae</taxon>
        <taxon>Serratia</taxon>
    </lineage>
</organism>
<evidence type="ECO:0000313" key="3">
    <source>
        <dbReference type="EMBL" id="VEI76079.1"/>
    </source>
</evidence>
<protein>
    <submittedName>
        <fullName evidence="3">Uncharacterized protein</fullName>
    </submittedName>
</protein>
<dbReference type="EMBL" id="LR134492">
    <property type="protein sequence ID" value="VEI74267.1"/>
    <property type="molecule type" value="Genomic_DNA"/>
</dbReference>